<dbReference type="PROSITE" id="PS50011">
    <property type="entry name" value="PROTEIN_KINASE_DOM"/>
    <property type="match status" value="1"/>
</dbReference>
<gene>
    <name evidence="3" type="ORF">QBC47DRAFT_357882</name>
</gene>
<reference evidence="3" key="1">
    <citation type="submission" date="2023-06" db="EMBL/GenBank/DDBJ databases">
        <title>Genome-scale phylogeny and comparative genomics of the fungal order Sordariales.</title>
        <authorList>
            <consortium name="Lawrence Berkeley National Laboratory"/>
            <person name="Hensen N."/>
            <person name="Bonometti L."/>
            <person name="Westerberg I."/>
            <person name="Brannstrom I.O."/>
            <person name="Guillou S."/>
            <person name="Cros-Aarteil S."/>
            <person name="Calhoun S."/>
            <person name="Haridas S."/>
            <person name="Kuo A."/>
            <person name="Mondo S."/>
            <person name="Pangilinan J."/>
            <person name="Riley R."/>
            <person name="Labutti K."/>
            <person name="Andreopoulos B."/>
            <person name="Lipzen A."/>
            <person name="Chen C."/>
            <person name="Yanf M."/>
            <person name="Daum C."/>
            <person name="Ng V."/>
            <person name="Clum A."/>
            <person name="Steindorff A."/>
            <person name="Ohm R."/>
            <person name="Martin F."/>
            <person name="Silar P."/>
            <person name="Natvig D."/>
            <person name="Lalanne C."/>
            <person name="Gautier V."/>
            <person name="Ament-Velasquez S.L."/>
            <person name="Kruys A."/>
            <person name="Hutchinson M.I."/>
            <person name="Powell A.J."/>
            <person name="Barry K."/>
            <person name="Miller A.N."/>
            <person name="Grigoriev I.V."/>
            <person name="Debuchy R."/>
            <person name="Gladieux P."/>
            <person name="Thoren M.H."/>
            <person name="Johannesson H."/>
        </authorList>
    </citation>
    <scope>NUCLEOTIDE SEQUENCE</scope>
    <source>
        <strain evidence="3">PSN4</strain>
    </source>
</reference>
<dbReference type="GO" id="GO:0007165">
    <property type="term" value="P:signal transduction"/>
    <property type="evidence" value="ECO:0007669"/>
    <property type="project" value="TreeGrafter"/>
</dbReference>
<evidence type="ECO:0000259" key="2">
    <source>
        <dbReference type="PROSITE" id="PS50011"/>
    </source>
</evidence>
<dbReference type="InterPro" id="IPR050167">
    <property type="entry name" value="Ser_Thr_protein_kinase"/>
</dbReference>
<dbReference type="Gene3D" id="1.10.510.10">
    <property type="entry name" value="Transferase(Phosphotransferase) domain 1"/>
    <property type="match status" value="2"/>
</dbReference>
<evidence type="ECO:0000313" key="3">
    <source>
        <dbReference type="EMBL" id="KAK1757980.1"/>
    </source>
</evidence>
<protein>
    <submittedName>
        <fullName evidence="3">Kinase-like domain-containing protein</fullName>
    </submittedName>
</protein>
<name>A0AAJ0FEA8_9PEZI</name>
<evidence type="ECO:0000313" key="4">
    <source>
        <dbReference type="Proteomes" id="UP001239445"/>
    </source>
</evidence>
<dbReference type="InterPro" id="IPR000719">
    <property type="entry name" value="Prot_kinase_dom"/>
</dbReference>
<dbReference type="GO" id="GO:0005524">
    <property type="term" value="F:ATP binding"/>
    <property type="evidence" value="ECO:0007669"/>
    <property type="project" value="InterPro"/>
</dbReference>
<accession>A0AAJ0FEA8</accession>
<sequence>MAAPGNPLQPNNRQRKAQSCDRADQYNRGTIENTADYDPNLNWNTVSGRQMPYAGAGLTINNWPGVVPAAFLPVPPAVQTVRNRRKTGLKYYRLSDRVRGQDPARRDAARDRIRTFAKYWNIHHGLTFVKLLGWGGLGLVGLFSRTSPAGIDYYVAKCNMTASPDLDLEDEARFIEQLHGCRHVIKIIPNPGTTTGAPTRTRFGLIMEYCPRGNLGKIILKLSERRHVRNALARMVAGMHYPPVHWGDSVLMPLGQGVDEEVPDPATQVTPVATTLMGMTVHPIHHTYRLYLMAGEEYVHFDLDPSNVLIGEMLGPVGAANGPYPPAEHTVLPVFKLSDFGTMVNSRAPRPIWGQNAAGTIFIPIQNEYSNDWELRDWGKRAWHAPEQFSTEWEYVAGGNPVGATVAGQWGFRMNIWGVGYIMWSLITKCYPPDGRRPYLWTPNAQPPAPAPPPRWTYAGYLLDDSVFGDVDRSLRELVAECMSDNPQDRPDDGSLLERINNRLAQPQNTWGARDFPDSRLNNFTQSLVCQPPEITAYDAQQLADDPRGLNLGRLPGGLGPGW</sequence>
<evidence type="ECO:0000256" key="1">
    <source>
        <dbReference type="SAM" id="MobiDB-lite"/>
    </source>
</evidence>
<keyword evidence="3" id="KW-0418">Kinase</keyword>
<dbReference type="AlphaFoldDB" id="A0AAJ0FEA8"/>
<feature type="domain" description="Protein kinase" evidence="2">
    <location>
        <begin position="126"/>
        <end position="504"/>
    </location>
</feature>
<organism evidence="3 4">
    <name type="scientific">Echria macrotheca</name>
    <dbReference type="NCBI Taxonomy" id="438768"/>
    <lineage>
        <taxon>Eukaryota</taxon>
        <taxon>Fungi</taxon>
        <taxon>Dikarya</taxon>
        <taxon>Ascomycota</taxon>
        <taxon>Pezizomycotina</taxon>
        <taxon>Sordariomycetes</taxon>
        <taxon>Sordariomycetidae</taxon>
        <taxon>Sordariales</taxon>
        <taxon>Schizotheciaceae</taxon>
        <taxon>Echria</taxon>
    </lineage>
</organism>
<dbReference type="GO" id="GO:0005737">
    <property type="term" value="C:cytoplasm"/>
    <property type="evidence" value="ECO:0007669"/>
    <property type="project" value="TreeGrafter"/>
</dbReference>
<feature type="region of interest" description="Disordered" evidence="1">
    <location>
        <begin position="1"/>
        <end position="34"/>
    </location>
</feature>
<keyword evidence="3" id="KW-0808">Transferase</keyword>
<dbReference type="EMBL" id="MU839829">
    <property type="protein sequence ID" value="KAK1757980.1"/>
    <property type="molecule type" value="Genomic_DNA"/>
</dbReference>
<dbReference type="InterPro" id="IPR011009">
    <property type="entry name" value="Kinase-like_dom_sf"/>
</dbReference>
<dbReference type="SUPFAM" id="SSF56112">
    <property type="entry name" value="Protein kinase-like (PK-like)"/>
    <property type="match status" value="1"/>
</dbReference>
<dbReference type="GO" id="GO:0004672">
    <property type="term" value="F:protein kinase activity"/>
    <property type="evidence" value="ECO:0007669"/>
    <property type="project" value="InterPro"/>
</dbReference>
<dbReference type="PANTHER" id="PTHR23257:SF977">
    <property type="entry name" value="MITOGEN-ACTIVATED PROTEIN KINASE KINASE KINASE MLK-1"/>
    <property type="match status" value="1"/>
</dbReference>
<dbReference type="Proteomes" id="UP001239445">
    <property type="component" value="Unassembled WGS sequence"/>
</dbReference>
<dbReference type="PANTHER" id="PTHR23257">
    <property type="entry name" value="SERINE-THREONINE PROTEIN KINASE"/>
    <property type="match status" value="1"/>
</dbReference>
<proteinExistence type="predicted"/>
<keyword evidence="4" id="KW-1185">Reference proteome</keyword>
<comment type="caution">
    <text evidence="3">The sequence shown here is derived from an EMBL/GenBank/DDBJ whole genome shotgun (WGS) entry which is preliminary data.</text>
</comment>